<evidence type="ECO:0000313" key="2">
    <source>
        <dbReference type="Proteomes" id="UP001146120"/>
    </source>
</evidence>
<reference evidence="1" key="1">
    <citation type="submission" date="2022-11" db="EMBL/GenBank/DDBJ databases">
        <authorList>
            <person name="Morgan W.R."/>
            <person name="Tartar A."/>
        </authorList>
    </citation>
    <scope>NUCLEOTIDE SEQUENCE</scope>
    <source>
        <strain evidence="1">ARSEF 373</strain>
    </source>
</reference>
<evidence type="ECO:0000313" key="1">
    <source>
        <dbReference type="EMBL" id="DAZ97184.1"/>
    </source>
</evidence>
<gene>
    <name evidence="1" type="ORF">N0F65_004034</name>
</gene>
<dbReference type="AlphaFoldDB" id="A0AAV2YX96"/>
<dbReference type="Proteomes" id="UP001146120">
    <property type="component" value="Unassembled WGS sequence"/>
</dbReference>
<name>A0AAV2YX96_9STRA</name>
<protein>
    <recommendedName>
        <fullName evidence="3">RNase H type-1 domain-containing protein</fullName>
    </recommendedName>
</protein>
<reference evidence="1" key="2">
    <citation type="journal article" date="2023" name="Microbiol Resour">
        <title>Decontamination and Annotation of the Draft Genome Sequence of the Oomycete Lagenidium giganteum ARSEF 373.</title>
        <authorList>
            <person name="Morgan W.R."/>
            <person name="Tartar A."/>
        </authorList>
    </citation>
    <scope>NUCLEOTIDE SEQUENCE</scope>
    <source>
        <strain evidence="1">ARSEF 373</strain>
    </source>
</reference>
<organism evidence="1 2">
    <name type="scientific">Lagenidium giganteum</name>
    <dbReference type="NCBI Taxonomy" id="4803"/>
    <lineage>
        <taxon>Eukaryota</taxon>
        <taxon>Sar</taxon>
        <taxon>Stramenopiles</taxon>
        <taxon>Oomycota</taxon>
        <taxon>Peronosporomycetes</taxon>
        <taxon>Pythiales</taxon>
        <taxon>Pythiaceae</taxon>
    </lineage>
</organism>
<dbReference type="EMBL" id="DAKRPA010000144">
    <property type="protein sequence ID" value="DAZ97184.1"/>
    <property type="molecule type" value="Genomic_DNA"/>
</dbReference>
<keyword evidence="2" id="KW-1185">Reference proteome</keyword>
<comment type="caution">
    <text evidence="1">The sequence shown here is derived from an EMBL/GenBank/DDBJ whole genome shotgun (WGS) entry which is preliminary data.</text>
</comment>
<sequence length="97" mass="10983">MIISQPADHRPPKSSELKDIFAQIRRIADTDGVPTRQHHDRCYNKMADAAVNQSLDPKPSGHAPPEPQHRQIQAHMHGDVQAWTADRYTQAFARPIL</sequence>
<accession>A0AAV2YX96</accession>
<evidence type="ECO:0008006" key="3">
    <source>
        <dbReference type="Google" id="ProtNLM"/>
    </source>
</evidence>
<proteinExistence type="predicted"/>